<feature type="transmembrane region" description="Helical" evidence="7">
    <location>
        <begin position="49"/>
        <end position="68"/>
    </location>
</feature>
<feature type="transmembrane region" description="Helical" evidence="7">
    <location>
        <begin position="74"/>
        <end position="92"/>
    </location>
</feature>
<keyword evidence="3 6" id="KW-0812">Transmembrane</keyword>
<proteinExistence type="inferred from homology"/>
<dbReference type="InterPro" id="IPR001626">
    <property type="entry name" value="ABC_TroCD"/>
</dbReference>
<evidence type="ECO:0000256" key="5">
    <source>
        <dbReference type="ARBA" id="ARBA00023136"/>
    </source>
</evidence>
<feature type="transmembrane region" description="Helical" evidence="7">
    <location>
        <begin position="20"/>
        <end position="42"/>
    </location>
</feature>
<keyword evidence="5 7" id="KW-0472">Membrane</keyword>
<feature type="transmembrane region" description="Helical" evidence="7">
    <location>
        <begin position="144"/>
        <end position="162"/>
    </location>
</feature>
<dbReference type="Proteomes" id="UP001321506">
    <property type="component" value="Unassembled WGS sequence"/>
</dbReference>
<accession>A0AAW6T5G2</accession>
<dbReference type="PANTHER" id="PTHR30477">
    <property type="entry name" value="ABC-TRANSPORTER METAL-BINDING PROTEIN"/>
    <property type="match status" value="1"/>
</dbReference>
<keyword evidence="6" id="KW-0813">Transport</keyword>
<protein>
    <submittedName>
        <fullName evidence="8">Metal ABC transporter permease</fullName>
    </submittedName>
</protein>
<feature type="transmembrane region" description="Helical" evidence="7">
    <location>
        <begin position="264"/>
        <end position="283"/>
    </location>
</feature>
<name>A0AAW6T5G2_9MICO</name>
<organism evidence="8 9">
    <name type="scientific">Ruicaihuangia caeni</name>
    <dbReference type="NCBI Taxonomy" id="3042517"/>
    <lineage>
        <taxon>Bacteria</taxon>
        <taxon>Bacillati</taxon>
        <taxon>Actinomycetota</taxon>
        <taxon>Actinomycetes</taxon>
        <taxon>Micrococcales</taxon>
        <taxon>Microbacteriaceae</taxon>
        <taxon>Ruicaihuangia</taxon>
    </lineage>
</organism>
<evidence type="ECO:0000256" key="1">
    <source>
        <dbReference type="ARBA" id="ARBA00004141"/>
    </source>
</evidence>
<evidence type="ECO:0000256" key="4">
    <source>
        <dbReference type="ARBA" id="ARBA00022989"/>
    </source>
</evidence>
<keyword evidence="9" id="KW-1185">Reference proteome</keyword>
<evidence type="ECO:0000256" key="7">
    <source>
        <dbReference type="SAM" id="Phobius"/>
    </source>
</evidence>
<dbReference type="PANTHER" id="PTHR30477:SF13">
    <property type="entry name" value="IRON TRANSPORT SYSTEM MEMBRANE PROTEIN HI_0360-RELATED"/>
    <property type="match status" value="1"/>
</dbReference>
<dbReference type="GO" id="GO:0055085">
    <property type="term" value="P:transmembrane transport"/>
    <property type="evidence" value="ECO:0007669"/>
    <property type="project" value="InterPro"/>
</dbReference>
<comment type="similarity">
    <text evidence="2 6">Belongs to the ABC-3 integral membrane protein family.</text>
</comment>
<dbReference type="SUPFAM" id="SSF81345">
    <property type="entry name" value="ABC transporter involved in vitamin B12 uptake, BtuC"/>
    <property type="match status" value="1"/>
</dbReference>
<dbReference type="GO" id="GO:0010043">
    <property type="term" value="P:response to zinc ion"/>
    <property type="evidence" value="ECO:0007669"/>
    <property type="project" value="TreeGrafter"/>
</dbReference>
<comment type="caution">
    <text evidence="8">The sequence shown here is derived from an EMBL/GenBank/DDBJ whole genome shotgun (WGS) entry which is preliminary data.</text>
</comment>
<evidence type="ECO:0000256" key="3">
    <source>
        <dbReference type="ARBA" id="ARBA00022692"/>
    </source>
</evidence>
<evidence type="ECO:0000313" key="9">
    <source>
        <dbReference type="Proteomes" id="UP001321506"/>
    </source>
</evidence>
<reference evidence="8 9" key="1">
    <citation type="submission" date="2023-04" db="EMBL/GenBank/DDBJ databases">
        <title>Klugiella caeni sp. nov. isolated from the sludge of biochemical tank.</title>
        <authorList>
            <person name="Geng K."/>
        </authorList>
    </citation>
    <scope>NUCLEOTIDE SEQUENCE [LARGE SCALE GENOMIC DNA]</scope>
    <source>
        <strain evidence="8 9">YN-L-19</strain>
    </source>
</reference>
<feature type="transmembrane region" description="Helical" evidence="7">
    <location>
        <begin position="104"/>
        <end position="124"/>
    </location>
</feature>
<evidence type="ECO:0000313" key="8">
    <source>
        <dbReference type="EMBL" id="MDI2099066.1"/>
    </source>
</evidence>
<dbReference type="GO" id="GO:0043190">
    <property type="term" value="C:ATP-binding cassette (ABC) transporter complex"/>
    <property type="evidence" value="ECO:0007669"/>
    <property type="project" value="InterPro"/>
</dbReference>
<dbReference type="Pfam" id="PF00950">
    <property type="entry name" value="ABC-3"/>
    <property type="match status" value="1"/>
</dbReference>
<gene>
    <name evidence="8" type="ORF">QF206_08845</name>
</gene>
<evidence type="ECO:0000256" key="2">
    <source>
        <dbReference type="ARBA" id="ARBA00008034"/>
    </source>
</evidence>
<dbReference type="RefSeq" id="WP_281488850.1">
    <property type="nucleotide sequence ID" value="NZ_JASATX010000003.1"/>
</dbReference>
<feature type="transmembrane region" description="Helical" evidence="7">
    <location>
        <begin position="182"/>
        <end position="200"/>
    </location>
</feature>
<evidence type="ECO:0000256" key="6">
    <source>
        <dbReference type="RuleBase" id="RU003943"/>
    </source>
</evidence>
<dbReference type="InterPro" id="IPR037294">
    <property type="entry name" value="ABC_BtuC-like"/>
</dbReference>
<feature type="transmembrane region" description="Helical" evidence="7">
    <location>
        <begin position="236"/>
        <end position="258"/>
    </location>
</feature>
<dbReference type="Gene3D" id="1.10.3470.10">
    <property type="entry name" value="ABC transporter involved in vitamin B12 uptake, BtuC"/>
    <property type="match status" value="1"/>
</dbReference>
<dbReference type="EMBL" id="JASATX010000003">
    <property type="protein sequence ID" value="MDI2099066.1"/>
    <property type="molecule type" value="Genomic_DNA"/>
</dbReference>
<dbReference type="AlphaFoldDB" id="A0AAW6T5G2"/>
<comment type="subcellular location">
    <subcellularLocation>
        <location evidence="6">Cell membrane</location>
        <topology evidence="6">Multi-pass membrane protein</topology>
    </subcellularLocation>
    <subcellularLocation>
        <location evidence="1">Membrane</location>
        <topology evidence="1">Multi-pass membrane protein</topology>
    </subcellularLocation>
</comment>
<keyword evidence="4 7" id="KW-1133">Transmembrane helix</keyword>
<feature type="transmembrane region" description="Helical" evidence="7">
    <location>
        <begin position="206"/>
        <end position="224"/>
    </location>
</feature>
<sequence length="320" mass="33074">MKGTDVAVWQWLIEPFTLPFMARALIVLVMLGLAAGVLGPLVHLRRLEFLSDGLVHAVFPGVVVGFVIAGSPGLFIGGAIAAVIAAVALTLVSRRGEPGDVPVAVVLTSMFSIGVIIVSQQRGYAGQLSELLFGHVLTVTETDVWATGILVALALLLVLPALKEQVFRAFDPQAAEAAGYRLLPLDLLLNVAIALVVVAASRALGVLLMLALLIVPVAVARLLTGTIGALIAGATLAALLGAWLGLAVTFVGSVHAGFDLPGSATVVLVLLVLLGVALAAYGIRRWWVRGTRGGRGAAAPPPVSDWERLDAPIADRGARA</sequence>